<dbReference type="EMBL" id="JBELOE010000200">
    <property type="protein sequence ID" value="MER2492186.1"/>
    <property type="molecule type" value="Genomic_DNA"/>
</dbReference>
<comment type="caution">
    <text evidence="2">The sequence shown here is derived from an EMBL/GenBank/DDBJ whole genome shotgun (WGS) entry which is preliminary data.</text>
</comment>
<keyword evidence="3" id="KW-1185">Reference proteome</keyword>
<protein>
    <submittedName>
        <fullName evidence="2">LicD family protein</fullName>
    </submittedName>
</protein>
<dbReference type="RefSeq" id="WP_350401694.1">
    <property type="nucleotide sequence ID" value="NZ_JBELOE010000200.1"/>
</dbReference>
<proteinExistence type="predicted"/>
<reference evidence="2 3" key="1">
    <citation type="submission" date="2024-06" db="EMBL/GenBank/DDBJ databases">
        <authorList>
            <person name="Chen R.Y."/>
        </authorList>
    </citation>
    <scope>NUCLEOTIDE SEQUENCE [LARGE SCALE GENOMIC DNA]</scope>
    <source>
        <strain evidence="2 3">D2</strain>
    </source>
</reference>
<feature type="domain" description="LicD/FKTN/FKRP nucleotidyltransferase" evidence="1">
    <location>
        <begin position="123"/>
        <end position="167"/>
    </location>
</feature>
<evidence type="ECO:0000259" key="1">
    <source>
        <dbReference type="Pfam" id="PF04991"/>
    </source>
</evidence>
<organism evidence="2 3">
    <name type="scientific">Catenovulum sediminis</name>
    <dbReference type="NCBI Taxonomy" id="1740262"/>
    <lineage>
        <taxon>Bacteria</taxon>
        <taxon>Pseudomonadati</taxon>
        <taxon>Pseudomonadota</taxon>
        <taxon>Gammaproteobacteria</taxon>
        <taxon>Alteromonadales</taxon>
        <taxon>Alteromonadaceae</taxon>
        <taxon>Catenovulum</taxon>
    </lineage>
</organism>
<evidence type="ECO:0000313" key="2">
    <source>
        <dbReference type="EMBL" id="MER2492186.1"/>
    </source>
</evidence>
<dbReference type="Gene3D" id="3.40.50.720">
    <property type="entry name" value="NAD(P)-binding Rossmann-like Domain"/>
    <property type="match status" value="1"/>
</dbReference>
<dbReference type="InterPro" id="IPR007074">
    <property type="entry name" value="LicD/FKTN/FKRP_NTP_transf"/>
</dbReference>
<dbReference type="Proteomes" id="UP001467690">
    <property type="component" value="Unassembled WGS sequence"/>
</dbReference>
<evidence type="ECO:0000313" key="3">
    <source>
        <dbReference type="Proteomes" id="UP001467690"/>
    </source>
</evidence>
<accession>A0ABV1RGZ2</accession>
<dbReference type="Pfam" id="PF04991">
    <property type="entry name" value="LicD"/>
    <property type="match status" value="1"/>
</dbReference>
<gene>
    <name evidence="2" type="ORF">ABS311_09860</name>
</gene>
<sequence>MTIKTLLFGAGGGVSTYLENNQNRHYLGLLDNDENKIGTNIAGLEVFPLSILKVIEFDEIVLTTQWALDVKRQLIEQLYVPESKIVIPPKNNLKKAEPFFHQPTRDLALALIFEINSLAIDLKIPLVIDFGTLLGMVREQGVIKWDDDVDFSLPIGFENQMEQLLNRFVCTTSLCVNWVIEKSVDKQNKTLGFLLRFTSGNYDFVEFKTSFSFREIQGGNSVHLPSLGMWFAPKIYFNSFELLEVGRNKLQVPTAYEEYLSFLYGDWSKPKKDMRLSDYENINSVSFYDVKNAGLKVERL</sequence>
<name>A0ABV1RGZ2_9ALTE</name>